<sequence>MGKKEEQSKEVYNRMAREYDSSQEGKYTRPHKTELVKQVEIKDGDAILDVACGNGVLLNELSKKARVVAAGTDISKNMVAIARDRYPNCVFAEGSSFPLDFPDKSRDVITVSCAFHHFENPQGFANECMRVLKAKGAVYMAEPYFSPMVRWIANYIVFPLSHSGDVKVYSQKELYDYFEKAGFSEIETYIKGTVLFVSAKKLLNENP</sequence>
<dbReference type="Proteomes" id="UP000245845">
    <property type="component" value="Unassembled WGS sequence"/>
</dbReference>
<dbReference type="Pfam" id="PF08241">
    <property type="entry name" value="Methyltransf_11"/>
    <property type="match status" value="1"/>
</dbReference>
<reference evidence="3 4" key="1">
    <citation type="submission" date="2018-05" db="EMBL/GenBank/DDBJ databases">
        <title>The Hungate 1000. A catalogue of reference genomes from the rumen microbiome.</title>
        <authorList>
            <person name="Kelly W."/>
        </authorList>
    </citation>
    <scope>NUCLEOTIDE SEQUENCE [LARGE SCALE GENOMIC DNA]</scope>
    <source>
        <strain evidence="3 4">NLAE-zl-C242</strain>
    </source>
</reference>
<dbReference type="AlphaFoldDB" id="A0A2Y9BDI9"/>
<dbReference type="GO" id="GO:0032259">
    <property type="term" value="P:methylation"/>
    <property type="evidence" value="ECO:0007669"/>
    <property type="project" value="UniProtKB-KW"/>
</dbReference>
<evidence type="ECO:0000256" key="1">
    <source>
        <dbReference type="SAM" id="MobiDB-lite"/>
    </source>
</evidence>
<name>A0A2Y9BDI9_9FIRM</name>
<evidence type="ECO:0000313" key="3">
    <source>
        <dbReference type="EMBL" id="PWJ29557.1"/>
    </source>
</evidence>
<dbReference type="OrthoDB" id="9791837at2"/>
<feature type="domain" description="Methyltransferase type 11" evidence="2">
    <location>
        <begin position="48"/>
        <end position="139"/>
    </location>
</feature>
<feature type="compositionally biased region" description="Basic and acidic residues" evidence="1">
    <location>
        <begin position="1"/>
        <end position="20"/>
    </location>
</feature>
<dbReference type="RefSeq" id="WP_109731394.1">
    <property type="nucleotide sequence ID" value="NZ_BAAACK010000026.1"/>
</dbReference>
<dbReference type="Gene3D" id="3.40.50.150">
    <property type="entry name" value="Vaccinia Virus protein VP39"/>
    <property type="match status" value="1"/>
</dbReference>
<dbReference type="CDD" id="cd02440">
    <property type="entry name" value="AdoMet_MTases"/>
    <property type="match status" value="1"/>
</dbReference>
<dbReference type="PANTHER" id="PTHR43861">
    <property type="entry name" value="TRANS-ACONITATE 2-METHYLTRANSFERASE-RELATED"/>
    <property type="match status" value="1"/>
</dbReference>
<protein>
    <submittedName>
        <fullName evidence="3">Ubiquinone/menaquinone biosynthesis C-methylase UbiE</fullName>
    </submittedName>
</protein>
<evidence type="ECO:0000313" key="4">
    <source>
        <dbReference type="Proteomes" id="UP000245845"/>
    </source>
</evidence>
<organism evidence="3 4">
    <name type="scientific">Faecalicatena orotica</name>
    <dbReference type="NCBI Taxonomy" id="1544"/>
    <lineage>
        <taxon>Bacteria</taxon>
        <taxon>Bacillati</taxon>
        <taxon>Bacillota</taxon>
        <taxon>Clostridia</taxon>
        <taxon>Lachnospirales</taxon>
        <taxon>Lachnospiraceae</taxon>
        <taxon>Faecalicatena</taxon>
    </lineage>
</organism>
<accession>A0A2Y9BDI9</accession>
<feature type="region of interest" description="Disordered" evidence="1">
    <location>
        <begin position="1"/>
        <end position="27"/>
    </location>
</feature>
<dbReference type="GO" id="GO:0008757">
    <property type="term" value="F:S-adenosylmethionine-dependent methyltransferase activity"/>
    <property type="evidence" value="ECO:0007669"/>
    <property type="project" value="InterPro"/>
</dbReference>
<proteinExistence type="predicted"/>
<gene>
    <name evidence="3" type="ORF">A8806_106296</name>
</gene>
<comment type="caution">
    <text evidence="3">The sequence shown here is derived from an EMBL/GenBank/DDBJ whole genome shotgun (WGS) entry which is preliminary data.</text>
</comment>
<keyword evidence="3" id="KW-0830">Ubiquinone</keyword>
<evidence type="ECO:0000259" key="2">
    <source>
        <dbReference type="Pfam" id="PF08241"/>
    </source>
</evidence>
<dbReference type="EMBL" id="QGDL01000006">
    <property type="protein sequence ID" value="PWJ29557.1"/>
    <property type="molecule type" value="Genomic_DNA"/>
</dbReference>
<keyword evidence="3" id="KW-0808">Transferase</keyword>
<dbReference type="SUPFAM" id="SSF53335">
    <property type="entry name" value="S-adenosyl-L-methionine-dependent methyltransferases"/>
    <property type="match status" value="1"/>
</dbReference>
<dbReference type="InterPro" id="IPR029063">
    <property type="entry name" value="SAM-dependent_MTases_sf"/>
</dbReference>
<keyword evidence="4" id="KW-1185">Reference proteome</keyword>
<keyword evidence="3" id="KW-0489">Methyltransferase</keyword>
<dbReference type="PANTHER" id="PTHR43861:SF1">
    <property type="entry name" value="TRANS-ACONITATE 2-METHYLTRANSFERASE"/>
    <property type="match status" value="1"/>
</dbReference>
<dbReference type="InterPro" id="IPR013216">
    <property type="entry name" value="Methyltransf_11"/>
</dbReference>